<evidence type="ECO:0000256" key="3">
    <source>
        <dbReference type="ARBA" id="ARBA00022692"/>
    </source>
</evidence>
<name>A0ABZ2REE7_ECTME</name>
<keyword evidence="3 6" id="KW-0812">Transmembrane</keyword>
<feature type="transmembrane region" description="Helical" evidence="6">
    <location>
        <begin position="257"/>
        <end position="277"/>
    </location>
</feature>
<keyword evidence="2" id="KW-1003">Cell membrane</keyword>
<protein>
    <submittedName>
        <fullName evidence="7">Na/Pi symporter</fullName>
    </submittedName>
</protein>
<feature type="transmembrane region" description="Helical" evidence="6">
    <location>
        <begin position="185"/>
        <end position="203"/>
    </location>
</feature>
<keyword evidence="5 6" id="KW-0472">Membrane</keyword>
<evidence type="ECO:0000256" key="2">
    <source>
        <dbReference type="ARBA" id="ARBA00022475"/>
    </source>
</evidence>
<feature type="transmembrane region" description="Helical" evidence="6">
    <location>
        <begin position="147"/>
        <end position="165"/>
    </location>
</feature>
<keyword evidence="4 6" id="KW-1133">Transmembrane helix</keyword>
<dbReference type="PANTHER" id="PTHR10010">
    <property type="entry name" value="SOLUTE CARRIER FAMILY 34 SODIUM PHOSPHATE , MEMBER 2-RELATED"/>
    <property type="match status" value="1"/>
</dbReference>
<reference evidence="7 8" key="1">
    <citation type="submission" date="2024-03" db="EMBL/GenBank/DDBJ databases">
        <title>Complete genome of BD2.</title>
        <authorList>
            <person name="Cao G."/>
        </authorList>
    </citation>
    <scope>NUCLEOTIDE SEQUENCE [LARGE SCALE GENOMIC DNA]</scope>
    <source>
        <strain evidence="7 8">BD2</strain>
    </source>
</reference>
<dbReference type="EMBL" id="CP148074">
    <property type="protein sequence ID" value="WXL25396.1"/>
    <property type="molecule type" value="Genomic_DNA"/>
</dbReference>
<proteinExistence type="predicted"/>
<feature type="transmembrane region" description="Helical" evidence="6">
    <location>
        <begin position="122"/>
        <end position="140"/>
    </location>
</feature>
<feature type="transmembrane region" description="Helical" evidence="6">
    <location>
        <begin position="297"/>
        <end position="318"/>
    </location>
</feature>
<evidence type="ECO:0000313" key="8">
    <source>
        <dbReference type="Proteomes" id="UP001476583"/>
    </source>
</evidence>
<accession>A0ABZ2REE7</accession>
<dbReference type="Proteomes" id="UP001476583">
    <property type="component" value="Chromosome"/>
</dbReference>
<evidence type="ECO:0000256" key="1">
    <source>
        <dbReference type="ARBA" id="ARBA00004651"/>
    </source>
</evidence>
<feature type="transmembrane region" description="Helical" evidence="6">
    <location>
        <begin position="94"/>
        <end position="116"/>
    </location>
</feature>
<feature type="transmembrane region" description="Helical" evidence="6">
    <location>
        <begin position="63"/>
        <end position="87"/>
    </location>
</feature>
<dbReference type="NCBIfam" id="NF037997">
    <property type="entry name" value="Na_Pi_symport"/>
    <property type="match status" value="1"/>
</dbReference>
<dbReference type="Pfam" id="PF02690">
    <property type="entry name" value="Na_Pi_cotrans"/>
    <property type="match status" value="2"/>
</dbReference>
<dbReference type="InterPro" id="IPR003841">
    <property type="entry name" value="Na/Pi_transpt"/>
</dbReference>
<sequence>MWIVILLALAVSFWFSESWVQLCAGLALFLFGMQCLEEGLRQLAGGKLEQLLAKSTATPFKGMMFGVFGTFLLQSSTLVSLLTIAFISTGLIQLAGGIAILLGANLGATSGIWLLAMAGQNFSLSPLALPLLVLGVVAGFNGPKSKAAGRIVLGIAFIFLGIDQIKEGFTSFGEGFDMTEYQLPGLMGSLMFATIGMLLTVVLQSSHATLMLTLAALAGGQVQLDQGLALAIGANIGSSVSTAFVGAMGGNRSGQRLALAHVLFNVLTGVLAFILLTPLTWLVHALAEPLGLADNSLIQLAMFHTLFNAMGVVLFWPWQKQLATRLVRWLPDPVEPAVLISEIVMPVEKSTPDMPVTTARYLDENALASADTAAQAVVQELQHLGRLSLEVICHALYLPVELLNRDHPDRSALTAAPEPHALDAEQLYQRHIKGVYGDLLGFMGRLEVNLDEDHQRFWVSCQLAALQLVDAVKDAKHLQKNLSRYLRDEPGAPRQAYVELRAHLLSVLHEVRELGRMDLPEQAWNERLELFDEMAAEFDSRFRQRLFADVREQRLTGQHASSLMNDLGYTSRITQSLRNVLMLSQGEGNEQFRSLRQMLNEGGPLIELN</sequence>
<keyword evidence="8" id="KW-1185">Reference proteome</keyword>
<evidence type="ECO:0000313" key="7">
    <source>
        <dbReference type="EMBL" id="WXL25396.1"/>
    </source>
</evidence>
<dbReference type="PANTHER" id="PTHR10010:SF46">
    <property type="entry name" value="SODIUM-DEPENDENT PHOSPHATE TRANSPORT PROTEIN 2B"/>
    <property type="match status" value="1"/>
</dbReference>
<comment type="subcellular location">
    <subcellularLocation>
        <location evidence="1">Cell membrane</location>
        <topology evidence="1">Multi-pass membrane protein</topology>
    </subcellularLocation>
</comment>
<evidence type="ECO:0000256" key="6">
    <source>
        <dbReference type="SAM" id="Phobius"/>
    </source>
</evidence>
<organism evidence="7 8">
    <name type="scientific">Ectopseudomonas mendocina</name>
    <name type="common">Pseudomonas mendocina</name>
    <dbReference type="NCBI Taxonomy" id="300"/>
    <lineage>
        <taxon>Bacteria</taxon>
        <taxon>Pseudomonadati</taxon>
        <taxon>Pseudomonadota</taxon>
        <taxon>Gammaproteobacteria</taxon>
        <taxon>Pseudomonadales</taxon>
        <taxon>Pseudomonadaceae</taxon>
        <taxon>Ectopseudomonas</taxon>
    </lineage>
</organism>
<gene>
    <name evidence="7" type="ORF">WG219_19165</name>
</gene>
<evidence type="ECO:0000256" key="5">
    <source>
        <dbReference type="ARBA" id="ARBA00023136"/>
    </source>
</evidence>
<evidence type="ECO:0000256" key="4">
    <source>
        <dbReference type="ARBA" id="ARBA00022989"/>
    </source>
</evidence>